<reference evidence="2" key="1">
    <citation type="submission" date="2022-11" db="UniProtKB">
        <authorList>
            <consortium name="WormBaseParasite"/>
        </authorList>
    </citation>
    <scope>IDENTIFICATION</scope>
</reference>
<dbReference type="WBParaSite" id="scf7180000421916.g7893">
    <property type="protein sequence ID" value="scf7180000421916.g7893"/>
    <property type="gene ID" value="scf7180000421916.g7893"/>
</dbReference>
<organism evidence="1 2">
    <name type="scientific">Meloidogyne floridensis</name>
    <dbReference type="NCBI Taxonomy" id="298350"/>
    <lineage>
        <taxon>Eukaryota</taxon>
        <taxon>Metazoa</taxon>
        <taxon>Ecdysozoa</taxon>
        <taxon>Nematoda</taxon>
        <taxon>Chromadorea</taxon>
        <taxon>Rhabditida</taxon>
        <taxon>Tylenchina</taxon>
        <taxon>Tylenchomorpha</taxon>
        <taxon>Tylenchoidea</taxon>
        <taxon>Meloidogynidae</taxon>
        <taxon>Meloidogyninae</taxon>
        <taxon>Meloidogyne</taxon>
    </lineage>
</organism>
<proteinExistence type="predicted"/>
<dbReference type="Proteomes" id="UP000887560">
    <property type="component" value="Unplaced"/>
</dbReference>
<evidence type="ECO:0000313" key="2">
    <source>
        <dbReference type="WBParaSite" id="scf7180000421916.g7893"/>
    </source>
</evidence>
<protein>
    <submittedName>
        <fullName evidence="2">Uncharacterized protein</fullName>
    </submittedName>
</protein>
<accession>A0A915P1S8</accession>
<evidence type="ECO:0000313" key="1">
    <source>
        <dbReference type="Proteomes" id="UP000887560"/>
    </source>
</evidence>
<sequence length="82" mass="9641">MKLKPITHEEMERRKVSNTDPFETAEGILNWNADIIKDKERKQFKGLKKPLKLKVEQNDEYDVDPFEAVTDWLPLNKNVGKT</sequence>
<name>A0A915P1S8_9BILA</name>
<keyword evidence="1" id="KW-1185">Reference proteome</keyword>
<dbReference type="AlphaFoldDB" id="A0A915P1S8"/>